<protein>
    <submittedName>
        <fullName evidence="3">Uncharacterized protein</fullName>
    </submittedName>
</protein>
<evidence type="ECO:0000313" key="3">
    <source>
        <dbReference type="EMBL" id="BAD13256.1"/>
    </source>
</evidence>
<reference evidence="3" key="2">
    <citation type="submission" date="2002-09" db="EMBL/GenBank/DDBJ databases">
        <title>Oryza sativa nipponbare(GA3) genomic DNA, chromosome 8, BAC clone:OSJNBa0089L03.</title>
        <authorList>
            <person name="Sasaki T."/>
            <person name="Matsumoto T."/>
            <person name="Katayose Y."/>
        </authorList>
    </citation>
    <scope>NUCLEOTIDE SEQUENCE</scope>
</reference>
<evidence type="ECO:0000256" key="1">
    <source>
        <dbReference type="SAM" id="MobiDB-lite"/>
    </source>
</evidence>
<dbReference type="AlphaFoldDB" id="Q6YWP3"/>
<proteinExistence type="predicted"/>
<dbReference type="EMBL" id="AP005754">
    <property type="protein sequence ID" value="BAD13256.1"/>
    <property type="molecule type" value="Genomic_DNA"/>
</dbReference>
<organism evidence="3 4">
    <name type="scientific">Oryza sativa subsp. japonica</name>
    <name type="common">Rice</name>
    <dbReference type="NCBI Taxonomy" id="39947"/>
    <lineage>
        <taxon>Eukaryota</taxon>
        <taxon>Viridiplantae</taxon>
        <taxon>Streptophyta</taxon>
        <taxon>Embryophyta</taxon>
        <taxon>Tracheophyta</taxon>
        <taxon>Spermatophyta</taxon>
        <taxon>Magnoliopsida</taxon>
        <taxon>Liliopsida</taxon>
        <taxon>Poales</taxon>
        <taxon>Poaceae</taxon>
        <taxon>BOP clade</taxon>
        <taxon>Oryzoideae</taxon>
        <taxon>Oryzeae</taxon>
        <taxon>Oryzinae</taxon>
        <taxon>Oryza</taxon>
        <taxon>Oryza sativa</taxon>
    </lineage>
</organism>
<evidence type="ECO:0000313" key="2">
    <source>
        <dbReference type="EMBL" id="BAD11620.1"/>
    </source>
</evidence>
<dbReference type="EMBL" id="AP005488">
    <property type="protein sequence ID" value="BAD11620.1"/>
    <property type="molecule type" value="Genomic_DNA"/>
</dbReference>
<reference evidence="4" key="4">
    <citation type="journal article" date="2008" name="Nucleic Acids Res.">
        <title>The rice annotation project database (RAP-DB): 2008 update.</title>
        <authorList>
            <consortium name="The rice annotation project (RAP)"/>
        </authorList>
    </citation>
    <scope>GENOME REANNOTATION</scope>
    <source>
        <strain evidence="4">cv. Nipponbare</strain>
    </source>
</reference>
<reference evidence="4" key="3">
    <citation type="journal article" date="2005" name="Nature">
        <title>The map-based sequence of the rice genome.</title>
        <authorList>
            <consortium name="International rice genome sequencing project (IRGSP)"/>
            <person name="Matsumoto T."/>
            <person name="Wu J."/>
            <person name="Kanamori H."/>
            <person name="Katayose Y."/>
            <person name="Fujisawa M."/>
            <person name="Namiki N."/>
            <person name="Mizuno H."/>
            <person name="Yamamoto K."/>
            <person name="Antonio B.A."/>
            <person name="Baba T."/>
            <person name="Sakata K."/>
            <person name="Nagamura Y."/>
            <person name="Aoki H."/>
            <person name="Arikawa K."/>
            <person name="Arita K."/>
            <person name="Bito T."/>
            <person name="Chiden Y."/>
            <person name="Fujitsuka N."/>
            <person name="Fukunaka R."/>
            <person name="Hamada M."/>
            <person name="Harada C."/>
            <person name="Hayashi A."/>
            <person name="Hijishita S."/>
            <person name="Honda M."/>
            <person name="Hosokawa S."/>
            <person name="Ichikawa Y."/>
            <person name="Idonuma A."/>
            <person name="Iijima M."/>
            <person name="Ikeda M."/>
            <person name="Ikeno M."/>
            <person name="Ito K."/>
            <person name="Ito S."/>
            <person name="Ito T."/>
            <person name="Ito Y."/>
            <person name="Ito Y."/>
            <person name="Iwabuchi A."/>
            <person name="Kamiya K."/>
            <person name="Karasawa W."/>
            <person name="Kurita K."/>
            <person name="Katagiri S."/>
            <person name="Kikuta A."/>
            <person name="Kobayashi H."/>
            <person name="Kobayashi N."/>
            <person name="Machita K."/>
            <person name="Maehara T."/>
            <person name="Masukawa M."/>
            <person name="Mizubayashi T."/>
            <person name="Mukai Y."/>
            <person name="Nagasaki H."/>
            <person name="Nagata Y."/>
            <person name="Naito S."/>
            <person name="Nakashima M."/>
            <person name="Nakama Y."/>
            <person name="Nakamichi Y."/>
            <person name="Nakamura M."/>
            <person name="Meguro A."/>
            <person name="Negishi M."/>
            <person name="Ohta I."/>
            <person name="Ohta T."/>
            <person name="Okamoto M."/>
            <person name="Ono N."/>
            <person name="Saji S."/>
            <person name="Sakaguchi M."/>
            <person name="Sakai K."/>
            <person name="Shibata M."/>
            <person name="Shimokawa T."/>
            <person name="Song J."/>
            <person name="Takazaki Y."/>
            <person name="Terasawa K."/>
            <person name="Tsugane M."/>
            <person name="Tsuji K."/>
            <person name="Ueda S."/>
            <person name="Waki K."/>
            <person name="Yamagata H."/>
            <person name="Yamamoto M."/>
            <person name="Yamamoto S."/>
            <person name="Yamane H."/>
            <person name="Yoshiki S."/>
            <person name="Yoshihara R."/>
            <person name="Yukawa K."/>
            <person name="Zhong H."/>
            <person name="Yano M."/>
            <person name="Yuan Q."/>
            <person name="Ouyang S."/>
            <person name="Liu J."/>
            <person name="Jones K.M."/>
            <person name="Gansberger K."/>
            <person name="Moffat K."/>
            <person name="Hill J."/>
            <person name="Bera J."/>
            <person name="Fadrosh D."/>
            <person name="Jin S."/>
            <person name="Johri S."/>
            <person name="Kim M."/>
            <person name="Overton L."/>
            <person name="Reardon M."/>
            <person name="Tsitrin T."/>
            <person name="Vuong H."/>
            <person name="Weaver B."/>
            <person name="Ciecko A."/>
            <person name="Tallon L."/>
            <person name="Jackson J."/>
            <person name="Pai G."/>
            <person name="Aken S.V."/>
            <person name="Utterback T."/>
            <person name="Reidmuller S."/>
            <person name="Feldblyum T."/>
            <person name="Hsiao J."/>
            <person name="Zismann V."/>
            <person name="Iobst S."/>
            <person name="de Vazeille A.R."/>
            <person name="Buell C.R."/>
            <person name="Ying K."/>
            <person name="Li Y."/>
            <person name="Lu T."/>
            <person name="Huang Y."/>
            <person name="Zhao Q."/>
            <person name="Feng Q."/>
            <person name="Zhang L."/>
            <person name="Zhu J."/>
            <person name="Weng Q."/>
            <person name="Mu J."/>
            <person name="Lu Y."/>
            <person name="Fan D."/>
            <person name="Liu Y."/>
            <person name="Guan J."/>
            <person name="Zhang Y."/>
            <person name="Yu S."/>
            <person name="Liu X."/>
            <person name="Zhang Y."/>
            <person name="Hong G."/>
            <person name="Han B."/>
            <person name="Choisne N."/>
            <person name="Demange N."/>
            <person name="Orjeda G."/>
            <person name="Samain S."/>
            <person name="Cattolico L."/>
            <person name="Pelletier E."/>
            <person name="Couloux A."/>
            <person name="Segurens B."/>
            <person name="Wincker P."/>
            <person name="D'Hont A."/>
            <person name="Scarpelli C."/>
            <person name="Weissenbach J."/>
            <person name="Salanoubat M."/>
            <person name="Quetier F."/>
            <person name="Yu Y."/>
            <person name="Kim H.R."/>
            <person name="Rambo T."/>
            <person name="Currie J."/>
            <person name="Collura K."/>
            <person name="Luo M."/>
            <person name="Yang T."/>
            <person name="Ammiraju J.S.S."/>
            <person name="Engler F."/>
            <person name="Soderlund C."/>
            <person name="Wing R.A."/>
            <person name="Palmer L.E."/>
            <person name="de la Bastide M."/>
            <person name="Spiegel L."/>
            <person name="Nascimento L."/>
            <person name="Zutavern T."/>
            <person name="O'Shaughnessy A."/>
            <person name="Dike S."/>
            <person name="Dedhia N."/>
            <person name="Preston R."/>
            <person name="Balija V."/>
            <person name="McCombie W.R."/>
            <person name="Chow T."/>
            <person name="Chen H."/>
            <person name="Chung M."/>
            <person name="Chen C."/>
            <person name="Shaw J."/>
            <person name="Wu H."/>
            <person name="Hsiao K."/>
            <person name="Chao Y."/>
            <person name="Chu M."/>
            <person name="Cheng C."/>
            <person name="Hour A."/>
            <person name="Lee P."/>
            <person name="Lin S."/>
            <person name="Lin Y."/>
            <person name="Liou J."/>
            <person name="Liu S."/>
            <person name="Hsing Y."/>
            <person name="Raghuvanshi S."/>
            <person name="Mohanty A."/>
            <person name="Bharti A.K."/>
            <person name="Gaur A."/>
            <person name="Gupta V."/>
            <person name="Kumar D."/>
            <person name="Ravi V."/>
            <person name="Vij S."/>
            <person name="Kapur A."/>
            <person name="Khurana P."/>
            <person name="Khurana P."/>
            <person name="Khurana J.P."/>
            <person name="Tyagi A.K."/>
            <person name="Gaikwad K."/>
            <person name="Singh A."/>
            <person name="Dalal V."/>
            <person name="Srivastava S."/>
            <person name="Dixit A."/>
            <person name="Pal A.K."/>
            <person name="Ghazi I.A."/>
            <person name="Yadav M."/>
            <person name="Pandit A."/>
            <person name="Bhargava A."/>
            <person name="Sureshbabu K."/>
            <person name="Batra K."/>
            <person name="Sharma T.R."/>
            <person name="Mohapatra T."/>
            <person name="Singh N.K."/>
            <person name="Messing J."/>
            <person name="Nelson A.B."/>
            <person name="Fuks G."/>
            <person name="Kavchok S."/>
            <person name="Keizer G."/>
            <person name="Linton E."/>
            <person name="Llaca V."/>
            <person name="Song R."/>
            <person name="Tanyolac B."/>
            <person name="Young S."/>
            <person name="Ho-Il K."/>
            <person name="Hahn J.H."/>
            <person name="Sangsakoo G."/>
            <person name="Vanavichit A."/>
            <person name="de Mattos Luiz.A.T."/>
            <person name="Zimmer P.D."/>
            <person name="Malone G."/>
            <person name="Dellagostin O."/>
            <person name="de Oliveira A.C."/>
            <person name="Bevan M."/>
            <person name="Bancroft I."/>
            <person name="Minx P."/>
            <person name="Cordum H."/>
            <person name="Wilson R."/>
            <person name="Cheng Z."/>
            <person name="Jin W."/>
            <person name="Jiang J."/>
            <person name="Leong S.A."/>
            <person name="Iwama H."/>
            <person name="Gojobori T."/>
            <person name="Itoh T."/>
            <person name="Niimura Y."/>
            <person name="Fujii Y."/>
            <person name="Habara T."/>
            <person name="Sakai H."/>
            <person name="Sato Y."/>
            <person name="Wilson G."/>
            <person name="Kumar K."/>
            <person name="McCouch S."/>
            <person name="Juretic N."/>
            <person name="Hoen D."/>
            <person name="Wright S."/>
            <person name="Bruskiewich R."/>
            <person name="Bureau T."/>
            <person name="Miyao A."/>
            <person name="Hirochika H."/>
            <person name="Nishikawa T."/>
            <person name="Kadowaki K."/>
            <person name="Sugiura M."/>
            <person name="Burr B."/>
            <person name="Sasaki T."/>
        </authorList>
    </citation>
    <scope>NUCLEOTIDE SEQUENCE [LARGE SCALE GENOMIC DNA]</scope>
    <source>
        <strain evidence="4">cv. Nipponbare</strain>
    </source>
</reference>
<dbReference type="Proteomes" id="UP000000763">
    <property type="component" value="Chromosome 8"/>
</dbReference>
<accession>Q6YWP3</accession>
<name>Q6YWP3_ORYSJ</name>
<feature type="region of interest" description="Disordered" evidence="1">
    <location>
        <begin position="17"/>
        <end position="72"/>
    </location>
</feature>
<reference evidence="2" key="1">
    <citation type="submission" date="2002-07" db="EMBL/GenBank/DDBJ databases">
        <title>Oryza sativa nipponbare(GA3) genomic DNA, chromosome 8, BAC clone:OSJNBa0003D23.</title>
        <authorList>
            <person name="Sasaki T."/>
            <person name="Matsumoto T."/>
            <person name="Katayose Y."/>
        </authorList>
    </citation>
    <scope>NUCLEOTIDE SEQUENCE</scope>
</reference>
<sequence>MERIDRIWKETAVACASVSGGGGGARKTKTDRWDPPVSDSEGARACGCGWTRPTGPREREREGFGPTFGPKPKETFKNFFPI</sequence>
<gene>
    <name evidence="2" type="ORF">OSJNBa0003D23.30</name>
    <name evidence="3" type="ORF">OSJNBa0089L03.12</name>
</gene>
<evidence type="ECO:0000313" key="4">
    <source>
        <dbReference type="Proteomes" id="UP000000763"/>
    </source>
</evidence>